<feature type="transmembrane region" description="Helical" evidence="11">
    <location>
        <begin position="444"/>
        <end position="464"/>
    </location>
</feature>
<dbReference type="SUPFAM" id="SSF50182">
    <property type="entry name" value="Sm-like ribonucleoproteins"/>
    <property type="match status" value="1"/>
</dbReference>
<dbReference type="PANTHER" id="PTHR31618:SF16">
    <property type="entry name" value="MECHANOSENSITIVE ION CHANNEL PROTEIN"/>
    <property type="match status" value="1"/>
</dbReference>
<feature type="compositionally biased region" description="Basic residues" evidence="10">
    <location>
        <begin position="9"/>
        <end position="22"/>
    </location>
</feature>
<dbReference type="InterPro" id="IPR006685">
    <property type="entry name" value="MscS_channel_2nd"/>
</dbReference>
<evidence type="ECO:0000256" key="10">
    <source>
        <dbReference type="SAM" id="MobiDB-lite"/>
    </source>
</evidence>
<keyword evidence="8" id="KW-0407">Ion channel</keyword>
<evidence type="ECO:0000313" key="14">
    <source>
        <dbReference type="Proteomes" id="UP000834106"/>
    </source>
</evidence>
<evidence type="ECO:0000256" key="8">
    <source>
        <dbReference type="ARBA" id="ARBA00023303"/>
    </source>
</evidence>
<feature type="compositionally biased region" description="Polar residues" evidence="10">
    <location>
        <begin position="181"/>
        <end position="194"/>
    </location>
</feature>
<keyword evidence="14" id="KW-1185">Reference proteome</keyword>
<dbReference type="Pfam" id="PF00924">
    <property type="entry name" value="MS_channel_2nd"/>
    <property type="match status" value="1"/>
</dbReference>
<keyword evidence="6" id="KW-0406">Ion transport</keyword>
<accession>A0AAD2DYS8</accession>
<dbReference type="GO" id="GO:0005886">
    <property type="term" value="C:plasma membrane"/>
    <property type="evidence" value="ECO:0007669"/>
    <property type="project" value="UniProtKB-UniRule"/>
</dbReference>
<evidence type="ECO:0000259" key="12">
    <source>
        <dbReference type="Pfam" id="PF00924"/>
    </source>
</evidence>
<protein>
    <recommendedName>
        <fullName evidence="9">Mechanosensitive ion channel protein</fullName>
    </recommendedName>
</protein>
<evidence type="ECO:0000256" key="1">
    <source>
        <dbReference type="ARBA" id="ARBA00004141"/>
    </source>
</evidence>
<keyword evidence="7 9" id="KW-0472">Membrane</keyword>
<dbReference type="InterPro" id="IPR010920">
    <property type="entry name" value="LSM_dom_sf"/>
</dbReference>
<dbReference type="InterPro" id="IPR016688">
    <property type="entry name" value="MscS-like_plants/fungi"/>
</dbReference>
<evidence type="ECO:0000256" key="3">
    <source>
        <dbReference type="ARBA" id="ARBA00022448"/>
    </source>
</evidence>
<dbReference type="PIRSF" id="PIRSF017209">
    <property type="entry name" value="Memb_At2g17000_prd"/>
    <property type="match status" value="1"/>
</dbReference>
<evidence type="ECO:0000256" key="2">
    <source>
        <dbReference type="ARBA" id="ARBA00008017"/>
    </source>
</evidence>
<feature type="domain" description="Mechanosensitive ion channel MscS" evidence="12">
    <location>
        <begin position="775"/>
        <end position="831"/>
    </location>
</feature>
<feature type="transmembrane region" description="Helical" evidence="11">
    <location>
        <begin position="375"/>
        <end position="396"/>
    </location>
</feature>
<evidence type="ECO:0000256" key="11">
    <source>
        <dbReference type="SAM" id="Phobius"/>
    </source>
</evidence>
<comment type="subcellular location">
    <subcellularLocation>
        <location evidence="1">Membrane</location>
        <topology evidence="1">Multi-pass membrane protein</topology>
    </subcellularLocation>
</comment>
<dbReference type="Proteomes" id="UP000834106">
    <property type="component" value="Chromosome 10"/>
</dbReference>
<keyword evidence="3" id="KW-0813">Transport</keyword>
<keyword evidence="4 11" id="KW-0812">Transmembrane</keyword>
<dbReference type="PANTHER" id="PTHR31618">
    <property type="entry name" value="MECHANOSENSITIVE ION CHANNEL PROTEIN 5"/>
    <property type="match status" value="1"/>
</dbReference>
<gene>
    <name evidence="13" type="ORF">FPE_LOCUS16507</name>
</gene>
<feature type="transmembrane region" description="Helical" evidence="11">
    <location>
        <begin position="756"/>
        <end position="779"/>
    </location>
</feature>
<comment type="similarity">
    <text evidence="2 9">Belongs to the MscS (TC 1.A.23) family.</text>
</comment>
<feature type="transmembrane region" description="Helical" evidence="11">
    <location>
        <begin position="408"/>
        <end position="432"/>
    </location>
</feature>
<reference evidence="13" key="1">
    <citation type="submission" date="2023-05" db="EMBL/GenBank/DDBJ databases">
        <authorList>
            <person name="Huff M."/>
        </authorList>
    </citation>
    <scope>NUCLEOTIDE SEQUENCE</scope>
</reference>
<keyword evidence="5 11" id="KW-1133">Transmembrane helix</keyword>
<evidence type="ECO:0000256" key="9">
    <source>
        <dbReference type="PIRNR" id="PIRNR017209"/>
    </source>
</evidence>
<dbReference type="AlphaFoldDB" id="A0AAD2DYS8"/>
<feature type="region of interest" description="Disordered" evidence="10">
    <location>
        <begin position="161"/>
        <end position="247"/>
    </location>
</feature>
<evidence type="ECO:0000256" key="4">
    <source>
        <dbReference type="ARBA" id="ARBA00022692"/>
    </source>
</evidence>
<dbReference type="FunFam" id="2.30.30.60:FF:000003">
    <property type="entry name" value="Predicted mechanosensitive ion channel"/>
    <property type="match status" value="1"/>
</dbReference>
<dbReference type="GO" id="GO:0006820">
    <property type="term" value="P:monoatomic anion transport"/>
    <property type="evidence" value="ECO:0007669"/>
    <property type="project" value="TreeGrafter"/>
</dbReference>
<evidence type="ECO:0000313" key="13">
    <source>
        <dbReference type="EMBL" id="CAI9769783.1"/>
    </source>
</evidence>
<dbReference type="InterPro" id="IPR023408">
    <property type="entry name" value="MscS_beta-dom_sf"/>
</dbReference>
<sequence>MDFSSSFKKSFKSHGSYKHTRRISAGNSEEDTNAEQQPILSYHQRDSRTVNTHHKSLSPIDFADRREIILKIDGGDRNTAPNNNSTIWRESSLDFWGDKGNSSMQKGSFDFQRGDGKDVVEDPPSQLIGQFLNKQRAAGGELSLDVELEMDELRHDHRKTSIIDNTNINPRFSMPKDLKVSYQSPSMNNNTSSDLVDIVRDKQKHTRDEDDSSSEEEEEEDDEHENQKLHNRRPLTNMEGSVHNGIGDEGQVLTCTSIQRRASVLGRLKTKSRLMDPPVVPERRSAKIKSGPLRSGLPGRVSGMMSKPAEEEEEDPLFDEDFPDEYKKAKRDALTLAQWISLILIVTALCCTLSISKWKSKQLRGLRLWKWEVLVLVLICGRLVSGWAIRIVVFFIERNFFMRKRILYFVYGIRKAVQNCIWLGLVLLAWHYMFDKKVEGNNEFLRYVNKLMVCMLVGTLLWLVKTLMVKVLASSFHVSTFFDRIQESLFNQFVIEKLSGPPLIELQNHKEEEERTMAEIWRLQNAGVTLPSELKAHAFQDARSGNMMSAGGGGLPPKIGGGGGVSFKISGQLPKTNQDDQGISIDHLHKLNPKNVSAWNMKRLMNIVRNGVLSTLDEQVIDNSQGDEASTQIGSEREAKCAARKIFRNVAQPRAKFIYLEDLMRFLREEEALKTMNLVEGSPEKEKISKVCLKNWVVNAFRERRALALTLNDTKTAVKKLHQMVNVLVGIIILIISLIILGIATSRFLLFVSSQIVVVAFIFGNMCKTIFEAIIFVFVMHPFDVGDRCEVDGVQMIVEEMNILTTVFLRFDNLKVFYPNSTLATKPISNFYRSPDMGDSIDFYVHIATPAEKIAIMKQRVVNYIENKKDHWYPSPSVVLMNIEDLHKLKLSVWIRHRMNHQDMGEKWQRRALLADEMVKIFKELDIEYRLYPLDINIRSMPPLNASRHPSTWTRGN</sequence>
<evidence type="ECO:0000256" key="6">
    <source>
        <dbReference type="ARBA" id="ARBA00023065"/>
    </source>
</evidence>
<organism evidence="13 14">
    <name type="scientific">Fraxinus pennsylvanica</name>
    <dbReference type="NCBI Taxonomy" id="56036"/>
    <lineage>
        <taxon>Eukaryota</taxon>
        <taxon>Viridiplantae</taxon>
        <taxon>Streptophyta</taxon>
        <taxon>Embryophyta</taxon>
        <taxon>Tracheophyta</taxon>
        <taxon>Spermatophyta</taxon>
        <taxon>Magnoliopsida</taxon>
        <taxon>eudicotyledons</taxon>
        <taxon>Gunneridae</taxon>
        <taxon>Pentapetalae</taxon>
        <taxon>asterids</taxon>
        <taxon>lamiids</taxon>
        <taxon>Lamiales</taxon>
        <taxon>Oleaceae</taxon>
        <taxon>Oleeae</taxon>
        <taxon>Fraxinus</taxon>
    </lineage>
</organism>
<evidence type="ECO:0000256" key="7">
    <source>
        <dbReference type="ARBA" id="ARBA00023136"/>
    </source>
</evidence>
<dbReference type="Gene3D" id="2.30.30.60">
    <property type="match status" value="1"/>
</dbReference>
<dbReference type="EMBL" id="OU503045">
    <property type="protein sequence ID" value="CAI9769783.1"/>
    <property type="molecule type" value="Genomic_DNA"/>
</dbReference>
<feature type="compositionally biased region" description="Acidic residues" evidence="10">
    <location>
        <begin position="209"/>
        <end position="224"/>
    </location>
</feature>
<name>A0AAD2DYS8_9LAMI</name>
<feature type="region of interest" description="Disordered" evidence="10">
    <location>
        <begin position="1"/>
        <end position="53"/>
    </location>
</feature>
<dbReference type="GO" id="GO:0050982">
    <property type="term" value="P:detection of mechanical stimulus"/>
    <property type="evidence" value="ECO:0007669"/>
    <property type="project" value="UniProtKB-ARBA"/>
</dbReference>
<evidence type="ECO:0000256" key="5">
    <source>
        <dbReference type="ARBA" id="ARBA00022989"/>
    </source>
</evidence>
<feature type="transmembrane region" description="Helical" evidence="11">
    <location>
        <begin position="336"/>
        <end position="355"/>
    </location>
</feature>
<proteinExistence type="inferred from homology"/>
<feature type="transmembrane region" description="Helical" evidence="11">
    <location>
        <begin position="725"/>
        <end position="750"/>
    </location>
</feature>
<dbReference type="GO" id="GO:0008381">
    <property type="term" value="F:mechanosensitive monoatomic ion channel activity"/>
    <property type="evidence" value="ECO:0007669"/>
    <property type="project" value="TreeGrafter"/>
</dbReference>